<dbReference type="Proteomes" id="UP000284706">
    <property type="component" value="Unassembled WGS sequence"/>
</dbReference>
<keyword evidence="1" id="KW-0143">Chaperone</keyword>
<name>A0A409YQ87_9AGAR</name>
<dbReference type="PANTHER" id="PTHR44145:SF3">
    <property type="entry name" value="DNAJ HOMOLOG SUBFAMILY A MEMBER 3, MITOCHONDRIAL"/>
    <property type="match status" value="1"/>
</dbReference>
<dbReference type="InterPro" id="IPR001623">
    <property type="entry name" value="DnaJ_domain"/>
</dbReference>
<evidence type="ECO:0000313" key="4">
    <source>
        <dbReference type="EMBL" id="PPR05185.1"/>
    </source>
</evidence>
<accession>A0A409YQ87</accession>
<evidence type="ECO:0000313" key="5">
    <source>
        <dbReference type="Proteomes" id="UP000284706"/>
    </source>
</evidence>
<evidence type="ECO:0000256" key="1">
    <source>
        <dbReference type="ARBA" id="ARBA00023186"/>
    </source>
</evidence>
<dbReference type="PROSITE" id="PS50076">
    <property type="entry name" value="DNAJ_2"/>
    <property type="match status" value="1"/>
</dbReference>
<dbReference type="EMBL" id="NHYE01000514">
    <property type="protein sequence ID" value="PPR05185.1"/>
    <property type="molecule type" value="Genomic_DNA"/>
</dbReference>
<proteinExistence type="predicted"/>
<dbReference type="Pfam" id="PF00226">
    <property type="entry name" value="DnaJ"/>
    <property type="match status" value="1"/>
</dbReference>
<dbReference type="InterPro" id="IPR036869">
    <property type="entry name" value="J_dom_sf"/>
</dbReference>
<dbReference type="PANTHER" id="PTHR44145">
    <property type="entry name" value="DNAJ HOMOLOG SUBFAMILY A MEMBER 3, MITOCHONDRIAL"/>
    <property type="match status" value="1"/>
</dbReference>
<evidence type="ECO:0000256" key="2">
    <source>
        <dbReference type="SAM" id="MobiDB-lite"/>
    </source>
</evidence>
<feature type="compositionally biased region" description="Low complexity" evidence="2">
    <location>
        <begin position="87"/>
        <end position="98"/>
    </location>
</feature>
<gene>
    <name evidence="4" type="ORF">CVT26_012271</name>
</gene>
<dbReference type="OrthoDB" id="445556at2759"/>
<organism evidence="4 5">
    <name type="scientific">Gymnopilus dilepis</name>
    <dbReference type="NCBI Taxonomy" id="231916"/>
    <lineage>
        <taxon>Eukaryota</taxon>
        <taxon>Fungi</taxon>
        <taxon>Dikarya</taxon>
        <taxon>Basidiomycota</taxon>
        <taxon>Agaricomycotina</taxon>
        <taxon>Agaricomycetes</taxon>
        <taxon>Agaricomycetidae</taxon>
        <taxon>Agaricales</taxon>
        <taxon>Agaricineae</taxon>
        <taxon>Hymenogastraceae</taxon>
        <taxon>Gymnopilus</taxon>
    </lineage>
</organism>
<protein>
    <recommendedName>
        <fullName evidence="3">J domain-containing protein</fullName>
    </recommendedName>
</protein>
<dbReference type="SMART" id="SM00271">
    <property type="entry name" value="DnaJ"/>
    <property type="match status" value="1"/>
</dbReference>
<feature type="region of interest" description="Disordered" evidence="2">
    <location>
        <begin position="74"/>
        <end position="104"/>
    </location>
</feature>
<dbReference type="InParanoid" id="A0A409YQ87"/>
<feature type="domain" description="J" evidence="3">
    <location>
        <begin position="25"/>
        <end position="88"/>
    </location>
</feature>
<sequence length="142" mass="15816">MNCSRSVLPKLKFRAFSTTCTRRTTHYETLGLPEGASKAQIKNLQLSKLHHPDVSKDPSSRAIFQKASEAYAILSNDRERRSPPPRTRLSSTLSPTRSANEKLSSDVCLGNTTESRPKAELLRILIHTAFIKVQGINLARLS</sequence>
<dbReference type="AlphaFoldDB" id="A0A409YQ87"/>
<dbReference type="InterPro" id="IPR051938">
    <property type="entry name" value="Apopto_cytoskel_mod"/>
</dbReference>
<dbReference type="SUPFAM" id="SSF46565">
    <property type="entry name" value="Chaperone J-domain"/>
    <property type="match status" value="1"/>
</dbReference>
<dbReference type="Gene3D" id="1.10.287.110">
    <property type="entry name" value="DnaJ domain"/>
    <property type="match status" value="1"/>
</dbReference>
<evidence type="ECO:0000259" key="3">
    <source>
        <dbReference type="PROSITE" id="PS50076"/>
    </source>
</evidence>
<keyword evidence="5" id="KW-1185">Reference proteome</keyword>
<dbReference type="STRING" id="231916.A0A409YQ87"/>
<comment type="caution">
    <text evidence="4">The sequence shown here is derived from an EMBL/GenBank/DDBJ whole genome shotgun (WGS) entry which is preliminary data.</text>
</comment>
<dbReference type="CDD" id="cd06257">
    <property type="entry name" value="DnaJ"/>
    <property type="match status" value="1"/>
</dbReference>
<reference evidence="4 5" key="1">
    <citation type="journal article" date="2018" name="Evol. Lett.">
        <title>Horizontal gene cluster transfer increased hallucinogenic mushroom diversity.</title>
        <authorList>
            <person name="Reynolds H.T."/>
            <person name="Vijayakumar V."/>
            <person name="Gluck-Thaler E."/>
            <person name="Korotkin H.B."/>
            <person name="Matheny P.B."/>
            <person name="Slot J.C."/>
        </authorList>
    </citation>
    <scope>NUCLEOTIDE SEQUENCE [LARGE SCALE GENOMIC DNA]</scope>
    <source>
        <strain evidence="4 5">SRW20</strain>
    </source>
</reference>